<proteinExistence type="predicted"/>
<protein>
    <submittedName>
        <fullName evidence="2">Uncharacterized protein</fullName>
    </submittedName>
</protein>
<dbReference type="OrthoDB" id="3557142at2759"/>
<dbReference type="EMBL" id="JAPEIS010000002">
    <property type="protein sequence ID" value="KAJ8069119.1"/>
    <property type="molecule type" value="Genomic_DNA"/>
</dbReference>
<feature type="compositionally biased region" description="Low complexity" evidence="1">
    <location>
        <begin position="45"/>
        <end position="64"/>
    </location>
</feature>
<comment type="caution">
    <text evidence="2">The sequence shown here is derived from an EMBL/GenBank/DDBJ whole genome shotgun (WGS) entry which is preliminary data.</text>
</comment>
<accession>A0A9X0AUD8</accession>
<gene>
    <name evidence="2" type="ORF">OCU04_002793</name>
</gene>
<feature type="compositionally biased region" description="Polar residues" evidence="1">
    <location>
        <begin position="1"/>
        <end position="18"/>
    </location>
</feature>
<evidence type="ECO:0000313" key="2">
    <source>
        <dbReference type="EMBL" id="KAJ8069119.1"/>
    </source>
</evidence>
<evidence type="ECO:0000313" key="3">
    <source>
        <dbReference type="Proteomes" id="UP001152300"/>
    </source>
</evidence>
<feature type="region of interest" description="Disordered" evidence="1">
    <location>
        <begin position="1"/>
        <end position="65"/>
    </location>
</feature>
<name>A0A9X0AUD8_9HELO</name>
<reference evidence="2" key="1">
    <citation type="submission" date="2022-11" db="EMBL/GenBank/DDBJ databases">
        <title>Genome Resource of Sclerotinia nivalis Strain SnTB1, a Plant Pathogen Isolated from American Ginseng.</title>
        <authorList>
            <person name="Fan S."/>
        </authorList>
    </citation>
    <scope>NUCLEOTIDE SEQUENCE</scope>
    <source>
        <strain evidence="2">SnTB1</strain>
    </source>
</reference>
<organism evidence="2 3">
    <name type="scientific">Sclerotinia nivalis</name>
    <dbReference type="NCBI Taxonomy" id="352851"/>
    <lineage>
        <taxon>Eukaryota</taxon>
        <taxon>Fungi</taxon>
        <taxon>Dikarya</taxon>
        <taxon>Ascomycota</taxon>
        <taxon>Pezizomycotina</taxon>
        <taxon>Leotiomycetes</taxon>
        <taxon>Helotiales</taxon>
        <taxon>Sclerotiniaceae</taxon>
        <taxon>Sclerotinia</taxon>
    </lineage>
</organism>
<keyword evidence="3" id="KW-1185">Reference proteome</keyword>
<dbReference type="Proteomes" id="UP001152300">
    <property type="component" value="Unassembled WGS sequence"/>
</dbReference>
<sequence length="274" mass="30445">MTQSYDIPSHLKSTSAKMPQSGGHPSRGRSMSPATAKSTDRPYRSRSPPRAISPSGGRLSPPGSKVISRFAHLQNSPQDIESRWIGLNASISSESTTRHQTRGLPLTTLSPSNAFFSTTPPEPAPLSEKEHRELVYENLLKENLRRKSINDKALEKARTKLDNAFDTYIEVEVDFRRSTRVANRRVRDTQRWHRTRKSFADNEAFTARYERMRDHRDKAKRRHDIALTRWLTADLAASASNNAVNSTRADSDAAWEALVGTGGGAGSTDGSTDG</sequence>
<evidence type="ECO:0000256" key="1">
    <source>
        <dbReference type="SAM" id="MobiDB-lite"/>
    </source>
</evidence>
<dbReference type="AlphaFoldDB" id="A0A9X0AUD8"/>